<comment type="caution">
    <text evidence="1">The sequence shown here is derived from an EMBL/GenBank/DDBJ whole genome shotgun (WGS) entry which is preliminary data.</text>
</comment>
<name>A0A1C0TWX7_9GAMM</name>
<sequence length="289" mass="33150">MASLNKREMALRTMYQHHGILHFQNMYSQSTLTKWNRVLDPVFKRLALQARSYVKPDELVELGILEEVMCKRLLNVISVLDPCPIFLHCHCFEIGGNCDASLTDFHELNGWHRDTSDPSVRSVRDCRPCSIYIYLSDVKSSDFGSFEVVPRYDKGPLKSNMNSCNITGDKGTCFLWNRDLYHRPNINRSAMKQRILKLSIQTNGWANSQIQQSEFRHALAILGKNNPALAYLLGSHFGNNLATTTMPYTRTGDLPRIKPIDCSEKTKVPTKAEKMLRRIKYQFDKALGF</sequence>
<reference evidence="2" key="1">
    <citation type="submission" date="2016-07" db="EMBL/GenBank/DDBJ databases">
        <authorList>
            <person name="Florea S."/>
            <person name="Webb J.S."/>
            <person name="Jaromczyk J."/>
            <person name="Schardl C.L."/>
        </authorList>
    </citation>
    <scope>NUCLEOTIDE SEQUENCE [LARGE SCALE GENOMIC DNA]</scope>
    <source>
        <strain evidence="2">IPB1</strain>
    </source>
</reference>
<proteinExistence type="predicted"/>
<dbReference type="EMBL" id="MAUJ01000001">
    <property type="protein sequence ID" value="OCQ23836.1"/>
    <property type="molecule type" value="Genomic_DNA"/>
</dbReference>
<dbReference type="OrthoDB" id="6299990at2"/>
<dbReference type="Proteomes" id="UP000093366">
    <property type="component" value="Unassembled WGS sequence"/>
</dbReference>
<protein>
    <recommendedName>
        <fullName evidence="3">Phytanoyl-CoA dioxygenase family protein</fullName>
    </recommendedName>
</protein>
<dbReference type="Gene3D" id="2.60.120.620">
    <property type="entry name" value="q2cbj1_9rhob like domain"/>
    <property type="match status" value="1"/>
</dbReference>
<dbReference type="AlphaFoldDB" id="A0A1C0TWX7"/>
<evidence type="ECO:0000313" key="2">
    <source>
        <dbReference type="Proteomes" id="UP000093366"/>
    </source>
</evidence>
<accession>A0A1C0TWX7</accession>
<evidence type="ECO:0008006" key="3">
    <source>
        <dbReference type="Google" id="ProtNLM"/>
    </source>
</evidence>
<dbReference type="SUPFAM" id="SSF51197">
    <property type="entry name" value="Clavaminate synthase-like"/>
    <property type="match status" value="1"/>
</dbReference>
<organism evidence="1 2">
    <name type="scientific">Pseudoalteromonas luteoviolacea</name>
    <dbReference type="NCBI Taxonomy" id="43657"/>
    <lineage>
        <taxon>Bacteria</taxon>
        <taxon>Pseudomonadati</taxon>
        <taxon>Pseudomonadota</taxon>
        <taxon>Gammaproteobacteria</taxon>
        <taxon>Alteromonadales</taxon>
        <taxon>Pseudoalteromonadaceae</taxon>
        <taxon>Pseudoalteromonas</taxon>
    </lineage>
</organism>
<dbReference type="RefSeq" id="WP_065789846.1">
    <property type="nucleotide sequence ID" value="NZ_MAUJ01000001.1"/>
</dbReference>
<gene>
    <name evidence="1" type="ORF">A7985_07820</name>
</gene>
<evidence type="ECO:0000313" key="1">
    <source>
        <dbReference type="EMBL" id="OCQ23836.1"/>
    </source>
</evidence>